<feature type="region of interest" description="Disordered" evidence="6">
    <location>
        <begin position="267"/>
        <end position="346"/>
    </location>
</feature>
<evidence type="ECO:0000313" key="9">
    <source>
        <dbReference type="EMBL" id="KAE8254335.1"/>
    </source>
</evidence>
<protein>
    <recommendedName>
        <fullName evidence="8">Major facilitator superfamily (MFS) profile domain-containing protein</fullName>
    </recommendedName>
</protein>
<evidence type="ECO:0000313" key="10">
    <source>
        <dbReference type="Proteomes" id="UP000077521"/>
    </source>
</evidence>
<accession>A0A8T8T223</accession>
<evidence type="ECO:0000256" key="1">
    <source>
        <dbReference type="ARBA" id="ARBA00004141"/>
    </source>
</evidence>
<dbReference type="Pfam" id="PF07690">
    <property type="entry name" value="MFS_1"/>
    <property type="match status" value="1"/>
</dbReference>
<dbReference type="AlphaFoldDB" id="A0A8T8T223"/>
<comment type="subcellular location">
    <subcellularLocation>
        <location evidence="1">Membrane</location>
        <topology evidence="1">Multi-pass membrane protein</topology>
    </subcellularLocation>
</comment>
<feature type="transmembrane region" description="Helical" evidence="7">
    <location>
        <begin position="463"/>
        <end position="490"/>
    </location>
</feature>
<gene>
    <name evidence="9" type="ORF">A4X13_0g3455</name>
</gene>
<feature type="transmembrane region" description="Helical" evidence="7">
    <location>
        <begin position="191"/>
        <end position="214"/>
    </location>
</feature>
<evidence type="ECO:0000256" key="2">
    <source>
        <dbReference type="ARBA" id="ARBA00022448"/>
    </source>
</evidence>
<feature type="transmembrane region" description="Helical" evidence="7">
    <location>
        <begin position="405"/>
        <end position="422"/>
    </location>
</feature>
<name>A0A8T8T223_9BASI</name>
<evidence type="ECO:0000256" key="6">
    <source>
        <dbReference type="SAM" id="MobiDB-lite"/>
    </source>
</evidence>
<dbReference type="SUPFAM" id="SSF103473">
    <property type="entry name" value="MFS general substrate transporter"/>
    <property type="match status" value="1"/>
</dbReference>
<dbReference type="PRINTS" id="PR01035">
    <property type="entry name" value="TCRTETA"/>
</dbReference>
<dbReference type="InterPro" id="IPR001958">
    <property type="entry name" value="Tet-R_TetA/multi-R_MdtG-like"/>
</dbReference>
<feature type="compositionally biased region" description="Basic and acidic residues" evidence="6">
    <location>
        <begin position="302"/>
        <end position="313"/>
    </location>
</feature>
<feature type="transmembrane region" description="Helical" evidence="7">
    <location>
        <begin position="234"/>
        <end position="256"/>
    </location>
</feature>
<evidence type="ECO:0000256" key="7">
    <source>
        <dbReference type="SAM" id="Phobius"/>
    </source>
</evidence>
<evidence type="ECO:0000256" key="5">
    <source>
        <dbReference type="ARBA" id="ARBA00023136"/>
    </source>
</evidence>
<dbReference type="PANTHER" id="PTHR23504">
    <property type="entry name" value="MAJOR FACILITATOR SUPERFAMILY DOMAIN-CONTAINING PROTEIN 10"/>
    <property type="match status" value="1"/>
</dbReference>
<reference evidence="9" key="2">
    <citation type="journal article" date="2019" name="IMA Fungus">
        <title>Genome sequencing and comparison of five Tilletia species to identify candidate genes for the detection of regulated species infecting wheat.</title>
        <authorList>
            <person name="Nguyen H.D.T."/>
            <person name="Sultana T."/>
            <person name="Kesanakurti P."/>
            <person name="Hambleton S."/>
        </authorList>
    </citation>
    <scope>NUCLEOTIDE SEQUENCE</scope>
    <source>
        <strain evidence="9">DAOMC 236416</strain>
    </source>
</reference>
<dbReference type="EMBL" id="LWDF02000194">
    <property type="protein sequence ID" value="KAE8254335.1"/>
    <property type="molecule type" value="Genomic_DNA"/>
</dbReference>
<dbReference type="CDD" id="cd17330">
    <property type="entry name" value="MFS_SLC46_TetA_like"/>
    <property type="match status" value="1"/>
</dbReference>
<dbReference type="InterPro" id="IPR036259">
    <property type="entry name" value="MFS_trans_sf"/>
</dbReference>
<dbReference type="PANTHER" id="PTHR23504:SF15">
    <property type="entry name" value="MAJOR FACILITATOR SUPERFAMILY (MFS) PROFILE DOMAIN-CONTAINING PROTEIN"/>
    <property type="match status" value="1"/>
</dbReference>
<evidence type="ECO:0000256" key="4">
    <source>
        <dbReference type="ARBA" id="ARBA00022989"/>
    </source>
</evidence>
<keyword evidence="5 7" id="KW-0472">Membrane</keyword>
<feature type="domain" description="Major facilitator superfamily (MFS) profile" evidence="8">
    <location>
        <begin position="60"/>
        <end position="563"/>
    </location>
</feature>
<dbReference type="InterPro" id="IPR011701">
    <property type="entry name" value="MFS"/>
</dbReference>
<reference evidence="9" key="1">
    <citation type="submission" date="2016-04" db="EMBL/GenBank/DDBJ databases">
        <authorList>
            <person name="Nguyen H.D."/>
            <person name="Samba Siva P."/>
            <person name="Cullis J."/>
            <person name="Levesque C.A."/>
            <person name="Hambleton S."/>
        </authorList>
    </citation>
    <scope>NUCLEOTIDE SEQUENCE</scope>
    <source>
        <strain evidence="9">DAOMC 236416</strain>
    </source>
</reference>
<proteinExistence type="predicted"/>
<feature type="compositionally biased region" description="Polar residues" evidence="6">
    <location>
        <begin position="329"/>
        <end position="341"/>
    </location>
</feature>
<feature type="transmembrane region" description="Helical" evidence="7">
    <location>
        <begin position="134"/>
        <end position="153"/>
    </location>
</feature>
<sequence>MMNGRSNSRDESEVGQSESAPLLSEREELPTAMEGATQEQQLEGGLPSHVEDEVKATPLPVVQLAVICLMRLTEPVSYTVLFPFINNLLHRNLPDIPKTELGYAGIVESVFAFVQFLTIFQWGRLSDKIGRKPVLITGLTGTAISITAFGFAHSLAGMVIARSIAGALNGNIGVLKSTLAELTDETNQARAFSLIPLCYAVGSIIGPIMGAWLSEPADTFPAIFDTPFWRENPYFLPCAAAASMNLLAAIFGFFFLSETLPSKVQAKQAASRRSAPTPPAQANRPSLAAPETGVETPPLAHRLSEGDLHEARQIRRQSSQASVHGYGAVTSNDANDTQLGPSQDEPELPKVTVRSLLTKDRFRVLSSQMLLNYLNISYVALLPLMCYEEPGVGGAGFSKADIGNLLALNGVITILVQLFLFPPMERKLGGPRNVIQRVLLLLPLVYLLFPLTNLAARTGGKSWTWFVFILILPCKTISNTAAASATLLVINSAPHPGALGTLNGLSQTLASLSRAFGPLVSTSLFAFSISHPHLLGGNLVWLAMGALSFLCWALTLRIPAAYNRRAIKSKRQGR</sequence>
<dbReference type="GO" id="GO:0016020">
    <property type="term" value="C:membrane"/>
    <property type="evidence" value="ECO:0007669"/>
    <property type="project" value="UniProtKB-SubCell"/>
</dbReference>
<keyword evidence="2" id="KW-0813">Transport</keyword>
<feature type="transmembrane region" description="Helical" evidence="7">
    <location>
        <begin position="541"/>
        <end position="562"/>
    </location>
</feature>
<keyword evidence="4 7" id="KW-1133">Transmembrane helix</keyword>
<dbReference type="Gene3D" id="1.20.1250.20">
    <property type="entry name" value="MFS general substrate transporter like domains"/>
    <property type="match status" value="1"/>
</dbReference>
<dbReference type="Proteomes" id="UP000077521">
    <property type="component" value="Unassembled WGS sequence"/>
</dbReference>
<dbReference type="InterPro" id="IPR020846">
    <property type="entry name" value="MFS_dom"/>
</dbReference>
<keyword evidence="3 7" id="KW-0812">Transmembrane</keyword>
<feature type="transmembrane region" description="Helical" evidence="7">
    <location>
        <begin position="101"/>
        <end position="122"/>
    </location>
</feature>
<comment type="caution">
    <text evidence="9">The sequence shown here is derived from an EMBL/GenBank/DDBJ whole genome shotgun (WGS) entry which is preliminary data.</text>
</comment>
<evidence type="ECO:0000256" key="3">
    <source>
        <dbReference type="ARBA" id="ARBA00022692"/>
    </source>
</evidence>
<dbReference type="GO" id="GO:0022857">
    <property type="term" value="F:transmembrane transporter activity"/>
    <property type="evidence" value="ECO:0007669"/>
    <property type="project" value="InterPro"/>
</dbReference>
<feature type="region of interest" description="Disordered" evidence="6">
    <location>
        <begin position="1"/>
        <end position="45"/>
    </location>
</feature>
<feature type="transmembrane region" description="Helical" evidence="7">
    <location>
        <begin position="434"/>
        <end position="451"/>
    </location>
</feature>
<keyword evidence="10" id="KW-1185">Reference proteome</keyword>
<organism evidence="9 10">
    <name type="scientific">Tilletia indica</name>
    <dbReference type="NCBI Taxonomy" id="43049"/>
    <lineage>
        <taxon>Eukaryota</taxon>
        <taxon>Fungi</taxon>
        <taxon>Dikarya</taxon>
        <taxon>Basidiomycota</taxon>
        <taxon>Ustilaginomycotina</taxon>
        <taxon>Exobasidiomycetes</taxon>
        <taxon>Tilletiales</taxon>
        <taxon>Tilletiaceae</taxon>
        <taxon>Tilletia</taxon>
    </lineage>
</organism>
<dbReference type="PROSITE" id="PS50850">
    <property type="entry name" value="MFS"/>
    <property type="match status" value="1"/>
</dbReference>
<evidence type="ECO:0000259" key="8">
    <source>
        <dbReference type="PROSITE" id="PS50850"/>
    </source>
</evidence>